<keyword evidence="3" id="KW-1185">Reference proteome</keyword>
<dbReference type="Gene3D" id="2.160.20.10">
    <property type="entry name" value="Single-stranded right-handed beta-helix, Pectin lyase-like"/>
    <property type="match status" value="1"/>
</dbReference>
<dbReference type="Gene3D" id="2.150.10.10">
    <property type="entry name" value="Serralysin-like metalloprotease, C-terminal"/>
    <property type="match status" value="1"/>
</dbReference>
<organism evidence="2 3">
    <name type="scientific">Billgrantia pellis</name>
    <dbReference type="NCBI Taxonomy" id="2606936"/>
    <lineage>
        <taxon>Bacteria</taxon>
        <taxon>Pseudomonadati</taxon>
        <taxon>Pseudomonadota</taxon>
        <taxon>Gammaproteobacteria</taxon>
        <taxon>Oceanospirillales</taxon>
        <taxon>Halomonadaceae</taxon>
        <taxon>Billgrantia</taxon>
    </lineage>
</organism>
<proteinExistence type="predicted"/>
<protein>
    <submittedName>
        <fullName evidence="2">Alginate biosynthesis protein</fullName>
    </submittedName>
</protein>
<name>A0A7V7FY65_9GAMM</name>
<sequence length="619" mass="66070">MPIIDVARGTSARELQELIDTAPSESTLLLDSGDYRLDQALRIHRSDIALKGAGADSTTLTFTEAALDANDRFGIGIEGDMRGVTLGTLAADLGEGERSVRLGAGHGLERGDTVRIWQDNDTAFLDAIGDTSWRKQAHAELRTSMARVDAVNGDTVTLDRGAHFNFAGGQAKLERLAPVDDVSLEGLTVDYELGTPDASAFTNTRGSLTDYQAIRLDGTLDARLEDIAVENGPSTAFHFARSLDVEADSLRAEGAHNKGSGGNGYGFELRESYDGNFSHLEDSGMRHGVLFASWRSSVGNEIEVDFTDRDINFHGGRDHDNQVRVAQSSRNAEADELSPALWVNAGGESFGAITDPDANEVRFDYVMGSRRSDALRGSDDGVYLNGGLGHDALFGGAGHDVLEGGPGDDGYDGDDRLIGGAGIDTVRYSGPIDAYRIEFDGDRIAVHSDKGATDTLEDIELVSFADGTVLHTASRGTFHATAFDIPDADDILDGNAIPTGLVDGGAELLVAGSTTRRWDDGYVAEVFVENLTDAPLAAPELRLETDDTIDVLWNGELDRDGDAYRVRDDDATELASGEAWRFAYRAYGDEPTPDAITASDGQDVALLGMHDGTDLGLLG</sequence>
<reference evidence="2 3" key="1">
    <citation type="submission" date="2019-08" db="EMBL/GenBank/DDBJ databases">
        <title>Bioinformatics analysis of the strain L3 and L5.</title>
        <authorList>
            <person name="Li X."/>
        </authorList>
    </citation>
    <scope>NUCLEOTIDE SEQUENCE [LARGE SCALE GENOMIC DNA]</scope>
    <source>
        <strain evidence="2 3">L5</strain>
    </source>
</reference>
<dbReference type="InterPro" id="IPR011050">
    <property type="entry name" value="Pectin_lyase_fold/virulence"/>
</dbReference>
<accession>A0A7V7FY65</accession>
<keyword evidence="1" id="KW-0106">Calcium</keyword>
<dbReference type="InterPro" id="IPR012334">
    <property type="entry name" value="Pectin_lyas_fold"/>
</dbReference>
<dbReference type="GO" id="GO:0004553">
    <property type="term" value="F:hydrolase activity, hydrolyzing O-glycosyl compounds"/>
    <property type="evidence" value="ECO:0007669"/>
    <property type="project" value="InterPro"/>
</dbReference>
<dbReference type="InterPro" id="IPR008965">
    <property type="entry name" value="CBM2/CBM3_carb-bd_dom_sf"/>
</dbReference>
<dbReference type="Proteomes" id="UP000486760">
    <property type="component" value="Unassembled WGS sequence"/>
</dbReference>
<evidence type="ECO:0000256" key="1">
    <source>
        <dbReference type="ARBA" id="ARBA00022837"/>
    </source>
</evidence>
<dbReference type="InterPro" id="IPR018511">
    <property type="entry name" value="Hemolysin-typ_Ca-bd_CS"/>
</dbReference>
<dbReference type="GO" id="GO:0030247">
    <property type="term" value="F:polysaccharide binding"/>
    <property type="evidence" value="ECO:0007669"/>
    <property type="project" value="InterPro"/>
</dbReference>
<dbReference type="InterPro" id="IPR012291">
    <property type="entry name" value="CBM2_carb-bd_dom_sf"/>
</dbReference>
<dbReference type="GO" id="GO:0005509">
    <property type="term" value="F:calcium ion binding"/>
    <property type="evidence" value="ECO:0007669"/>
    <property type="project" value="InterPro"/>
</dbReference>
<dbReference type="Gene3D" id="2.60.40.290">
    <property type="match status" value="1"/>
</dbReference>
<dbReference type="SUPFAM" id="SSF51126">
    <property type="entry name" value="Pectin lyase-like"/>
    <property type="match status" value="1"/>
</dbReference>
<dbReference type="Pfam" id="PF00353">
    <property type="entry name" value="HemolysinCabind"/>
    <property type="match status" value="2"/>
</dbReference>
<dbReference type="EMBL" id="VTPY01000005">
    <property type="protein sequence ID" value="KAA0011230.1"/>
    <property type="molecule type" value="Genomic_DNA"/>
</dbReference>
<evidence type="ECO:0000313" key="2">
    <source>
        <dbReference type="EMBL" id="KAA0011230.1"/>
    </source>
</evidence>
<dbReference type="PRINTS" id="PR00313">
    <property type="entry name" value="CABNDNGRPT"/>
</dbReference>
<evidence type="ECO:0000313" key="3">
    <source>
        <dbReference type="Proteomes" id="UP000486760"/>
    </source>
</evidence>
<dbReference type="PROSITE" id="PS00330">
    <property type="entry name" value="HEMOLYSIN_CALCIUM"/>
    <property type="match status" value="1"/>
</dbReference>
<dbReference type="AlphaFoldDB" id="A0A7V7FY65"/>
<dbReference type="InterPro" id="IPR001343">
    <property type="entry name" value="Hemolysn_Ca-bd"/>
</dbReference>
<dbReference type="InterPro" id="IPR011049">
    <property type="entry name" value="Serralysin-like_metalloprot_C"/>
</dbReference>
<comment type="caution">
    <text evidence="2">The sequence shown here is derived from an EMBL/GenBank/DDBJ whole genome shotgun (WGS) entry which is preliminary data.</text>
</comment>
<dbReference type="SUPFAM" id="SSF51120">
    <property type="entry name" value="beta-Roll"/>
    <property type="match status" value="1"/>
</dbReference>
<dbReference type="SUPFAM" id="SSF49384">
    <property type="entry name" value="Carbohydrate-binding domain"/>
    <property type="match status" value="1"/>
</dbReference>
<gene>
    <name evidence="2" type="ORF">F0A17_14000</name>
</gene>
<dbReference type="RefSeq" id="WP_149328972.1">
    <property type="nucleotide sequence ID" value="NZ_VTPY01000005.1"/>
</dbReference>